<dbReference type="InterPro" id="IPR052754">
    <property type="entry name" value="NTPase_KAP_P-loop"/>
</dbReference>
<organism evidence="3 4">
    <name type="scientific">Peptostreptococcus anaerobius</name>
    <dbReference type="NCBI Taxonomy" id="1261"/>
    <lineage>
        <taxon>Bacteria</taxon>
        <taxon>Bacillati</taxon>
        <taxon>Bacillota</taxon>
        <taxon>Clostridia</taxon>
        <taxon>Peptostreptococcales</taxon>
        <taxon>Peptostreptococcaceae</taxon>
        <taxon>Peptostreptococcus</taxon>
    </lineage>
</organism>
<dbReference type="InterPro" id="IPR027417">
    <property type="entry name" value="P-loop_NTPase"/>
</dbReference>
<dbReference type="InterPro" id="IPR011646">
    <property type="entry name" value="KAP_P-loop"/>
</dbReference>
<dbReference type="Gene3D" id="3.40.50.300">
    <property type="entry name" value="P-loop containing nucleotide triphosphate hydrolases"/>
    <property type="match status" value="1"/>
</dbReference>
<comment type="caution">
    <text evidence="3">The sequence shown here is derived from an EMBL/GenBank/DDBJ whole genome shotgun (WGS) entry which is preliminary data.</text>
</comment>
<evidence type="ECO:0000259" key="2">
    <source>
        <dbReference type="Pfam" id="PF07693"/>
    </source>
</evidence>
<feature type="domain" description="KAP NTPase" evidence="2">
    <location>
        <begin position="17"/>
        <end position="366"/>
    </location>
</feature>
<dbReference type="Pfam" id="PF07693">
    <property type="entry name" value="KAP_NTPase"/>
    <property type="match status" value="1"/>
</dbReference>
<accession>A0A135YTQ8</accession>
<keyword evidence="1" id="KW-0175">Coiled coil</keyword>
<feature type="coiled-coil region" evidence="1">
    <location>
        <begin position="405"/>
        <end position="432"/>
    </location>
</feature>
<dbReference type="PANTHER" id="PTHR22674:SF6">
    <property type="entry name" value="NTPASE KAP FAMILY P-LOOP DOMAIN-CONTAINING PROTEIN 1"/>
    <property type="match status" value="1"/>
</dbReference>
<dbReference type="RefSeq" id="WP_061101799.1">
    <property type="nucleotide sequence ID" value="NZ_KQ961808.1"/>
</dbReference>
<proteinExistence type="predicted"/>
<evidence type="ECO:0000313" key="3">
    <source>
        <dbReference type="EMBL" id="KXI12772.1"/>
    </source>
</evidence>
<dbReference type="Proteomes" id="UP000070326">
    <property type="component" value="Unassembled WGS sequence"/>
</dbReference>
<evidence type="ECO:0000313" key="4">
    <source>
        <dbReference type="Proteomes" id="UP000070326"/>
    </source>
</evidence>
<reference evidence="3 4" key="1">
    <citation type="submission" date="2016-02" db="EMBL/GenBank/DDBJ databases">
        <authorList>
            <person name="Wen L."/>
            <person name="He K."/>
            <person name="Yang H."/>
        </authorList>
    </citation>
    <scope>NUCLEOTIDE SEQUENCE [LARGE SCALE GENOMIC DNA]</scope>
    <source>
        <strain evidence="3 4">MJR8628A</strain>
    </source>
</reference>
<gene>
    <name evidence="3" type="ORF">HMPREF3195_01019</name>
</gene>
<evidence type="ECO:0000256" key="1">
    <source>
        <dbReference type="SAM" id="Coils"/>
    </source>
</evidence>
<dbReference type="PATRIC" id="fig|1261.5.peg.1021"/>
<dbReference type="AlphaFoldDB" id="A0A135YTQ8"/>
<sequence length="603" mass="69510">MWKDSESKIDYIDFEYIADLVNYIILEDSLLPASIGVYGDWGSGKSSIMSISQKRLQDEDDKALIVNFNAWLFEGYDDIKTTIINYLLDSIEEKKKLGNTAKEILQGLRKSLLNINLIPVISKGFFAALSTFSTNPSASKSELILGQSENIKEFINTVKDNYIEATSDEKIRNEISMFREKFGELIDTTDITRVAIYIDEIDRCSTDTILELFEAMRLFMFSGKVAFIYGADERQIAYAIKQKYSEDISDNGSKIDIGKEYLEKIIQYPVRIPRMNVAETEIYITLLLSENTVDKDEFSSLKIDLIKQYREQLSSVSLPKESKDNALIVKNFTLAKRIAELLNSGLNGNPRQFKRFLNEFELRKRTAELKNIEIDDQILVKVMVLQYVKPSIFTDFVQLQQENKLDEILSYYQEIENEKESDEDQNIKSKANNLIKEKKIDKKWKDEWFEQWVRIEPNLLNHDLKPYFYLSRNKGLDSITFGKALSNDAVQVIKAYLSGNDIVKLNAEENIKNLSSVELNLIVEQLSEEFIKQPENKRIGVFKGLIDLSTKRNECADFVVRKISSLPSKYITEAMKIYARNLTNLTIPASSDMSKVMNSWNDK</sequence>
<dbReference type="EMBL" id="LSQZ01000040">
    <property type="protein sequence ID" value="KXI12772.1"/>
    <property type="molecule type" value="Genomic_DNA"/>
</dbReference>
<dbReference type="SUPFAM" id="SSF52540">
    <property type="entry name" value="P-loop containing nucleoside triphosphate hydrolases"/>
    <property type="match status" value="1"/>
</dbReference>
<protein>
    <submittedName>
        <fullName evidence="3">p-loop domain protein, KAP family</fullName>
    </submittedName>
</protein>
<dbReference type="STRING" id="1261.HMPREF3195_01019"/>
<name>A0A135YTQ8_9FIRM</name>
<dbReference type="PANTHER" id="PTHR22674">
    <property type="entry name" value="NTPASE, KAP FAMILY P-LOOP DOMAIN-CONTAINING 1"/>
    <property type="match status" value="1"/>
</dbReference>